<reference evidence="3 4" key="1">
    <citation type="journal article" date="2007" name="Nature">
        <title>Evolution of genes and genomes on the Drosophila phylogeny.</title>
        <authorList>
            <consortium name="Drosophila 12 Genomes Consortium"/>
            <person name="Clark A.G."/>
            <person name="Eisen M.B."/>
            <person name="Smith D.R."/>
            <person name="Bergman C.M."/>
            <person name="Oliver B."/>
            <person name="Markow T.A."/>
            <person name="Kaufman T.C."/>
            <person name="Kellis M."/>
            <person name="Gelbart W."/>
            <person name="Iyer V.N."/>
            <person name="Pollard D.A."/>
            <person name="Sackton T.B."/>
            <person name="Larracuente A.M."/>
            <person name="Singh N.D."/>
            <person name="Abad J.P."/>
            <person name="Abt D.N."/>
            <person name="Adryan B."/>
            <person name="Aguade M."/>
            <person name="Akashi H."/>
            <person name="Anderson W.W."/>
            <person name="Aquadro C.F."/>
            <person name="Ardell D.H."/>
            <person name="Arguello R."/>
            <person name="Artieri C.G."/>
            <person name="Barbash D.A."/>
            <person name="Barker D."/>
            <person name="Barsanti P."/>
            <person name="Batterham P."/>
            <person name="Batzoglou S."/>
            <person name="Begun D."/>
            <person name="Bhutkar A."/>
            <person name="Blanco E."/>
            <person name="Bosak S.A."/>
            <person name="Bradley R.K."/>
            <person name="Brand A.D."/>
            <person name="Brent M.R."/>
            <person name="Brooks A.N."/>
            <person name="Brown R.H."/>
            <person name="Butlin R.K."/>
            <person name="Caggese C."/>
            <person name="Calvi B.R."/>
            <person name="Bernardo de Carvalho A."/>
            <person name="Caspi A."/>
            <person name="Castrezana S."/>
            <person name="Celniker S.E."/>
            <person name="Chang J.L."/>
            <person name="Chapple C."/>
            <person name="Chatterji S."/>
            <person name="Chinwalla A."/>
            <person name="Civetta A."/>
            <person name="Clifton S.W."/>
            <person name="Comeron J.M."/>
            <person name="Costello J.C."/>
            <person name="Coyne J.A."/>
            <person name="Daub J."/>
            <person name="David R.G."/>
            <person name="Delcher A.L."/>
            <person name="Delehaunty K."/>
            <person name="Do C.B."/>
            <person name="Ebling H."/>
            <person name="Edwards K."/>
            <person name="Eickbush T."/>
            <person name="Evans J.D."/>
            <person name="Filipski A."/>
            <person name="Findeiss S."/>
            <person name="Freyhult E."/>
            <person name="Fulton L."/>
            <person name="Fulton R."/>
            <person name="Garcia A.C."/>
            <person name="Gardiner A."/>
            <person name="Garfield D.A."/>
            <person name="Garvin B.E."/>
            <person name="Gibson G."/>
            <person name="Gilbert D."/>
            <person name="Gnerre S."/>
            <person name="Godfrey J."/>
            <person name="Good R."/>
            <person name="Gotea V."/>
            <person name="Gravely B."/>
            <person name="Greenberg A.J."/>
            <person name="Griffiths-Jones S."/>
            <person name="Gross S."/>
            <person name="Guigo R."/>
            <person name="Gustafson E.A."/>
            <person name="Haerty W."/>
            <person name="Hahn M.W."/>
            <person name="Halligan D.L."/>
            <person name="Halpern A.L."/>
            <person name="Halter G.M."/>
            <person name="Han M.V."/>
            <person name="Heger A."/>
            <person name="Hillier L."/>
            <person name="Hinrichs A.S."/>
            <person name="Holmes I."/>
            <person name="Hoskins R.A."/>
            <person name="Hubisz M.J."/>
            <person name="Hultmark D."/>
            <person name="Huntley M.A."/>
            <person name="Jaffe D.B."/>
            <person name="Jagadeeshan S."/>
            <person name="Jeck W.R."/>
            <person name="Johnson J."/>
            <person name="Jones C.D."/>
            <person name="Jordan W.C."/>
            <person name="Karpen G.H."/>
            <person name="Kataoka E."/>
            <person name="Keightley P.D."/>
            <person name="Kheradpour P."/>
            <person name="Kirkness E.F."/>
            <person name="Koerich L.B."/>
            <person name="Kristiansen K."/>
            <person name="Kudrna D."/>
            <person name="Kulathinal R.J."/>
            <person name="Kumar S."/>
            <person name="Kwok R."/>
            <person name="Lander E."/>
            <person name="Langley C.H."/>
            <person name="Lapoint R."/>
            <person name="Lazzaro B.P."/>
            <person name="Lee S.J."/>
            <person name="Levesque L."/>
            <person name="Li R."/>
            <person name="Lin C.F."/>
            <person name="Lin M.F."/>
            <person name="Lindblad-Toh K."/>
            <person name="Llopart A."/>
            <person name="Long M."/>
            <person name="Low L."/>
            <person name="Lozovsky E."/>
            <person name="Lu J."/>
            <person name="Luo M."/>
            <person name="Machado C.A."/>
            <person name="Makalowski W."/>
            <person name="Marzo M."/>
            <person name="Matsuda M."/>
            <person name="Matzkin L."/>
            <person name="McAllister B."/>
            <person name="McBride C.S."/>
            <person name="McKernan B."/>
            <person name="McKernan K."/>
            <person name="Mendez-Lago M."/>
            <person name="Minx P."/>
            <person name="Mollenhauer M.U."/>
            <person name="Montooth K."/>
            <person name="Mount S.M."/>
            <person name="Mu X."/>
            <person name="Myers E."/>
            <person name="Negre B."/>
            <person name="Newfeld S."/>
            <person name="Nielsen R."/>
            <person name="Noor M.A."/>
            <person name="O'Grady P."/>
            <person name="Pachter L."/>
            <person name="Papaceit M."/>
            <person name="Parisi M.J."/>
            <person name="Parisi M."/>
            <person name="Parts L."/>
            <person name="Pedersen J.S."/>
            <person name="Pesole G."/>
            <person name="Phillippy A.M."/>
            <person name="Ponting C.P."/>
            <person name="Pop M."/>
            <person name="Porcelli D."/>
            <person name="Powell J.R."/>
            <person name="Prohaska S."/>
            <person name="Pruitt K."/>
            <person name="Puig M."/>
            <person name="Quesneville H."/>
            <person name="Ram K.R."/>
            <person name="Rand D."/>
            <person name="Rasmussen M.D."/>
            <person name="Reed L.K."/>
            <person name="Reenan R."/>
            <person name="Reily A."/>
            <person name="Remington K.A."/>
            <person name="Rieger T.T."/>
            <person name="Ritchie M.G."/>
            <person name="Robin C."/>
            <person name="Rogers Y.H."/>
            <person name="Rohde C."/>
            <person name="Rozas J."/>
            <person name="Rubenfield M.J."/>
            <person name="Ruiz A."/>
            <person name="Russo S."/>
            <person name="Salzberg S.L."/>
            <person name="Sanchez-Gracia A."/>
            <person name="Saranga D.J."/>
            <person name="Sato H."/>
            <person name="Schaeffer S.W."/>
            <person name="Schatz M.C."/>
            <person name="Schlenke T."/>
            <person name="Schwartz R."/>
            <person name="Segarra C."/>
            <person name="Singh R.S."/>
            <person name="Sirot L."/>
            <person name="Sirota M."/>
            <person name="Sisneros N.B."/>
            <person name="Smith C.D."/>
            <person name="Smith T.F."/>
            <person name="Spieth J."/>
            <person name="Stage D.E."/>
            <person name="Stark A."/>
            <person name="Stephan W."/>
            <person name="Strausberg R.L."/>
            <person name="Strempel S."/>
            <person name="Sturgill D."/>
            <person name="Sutton G."/>
            <person name="Sutton G.G."/>
            <person name="Tao W."/>
            <person name="Teichmann S."/>
            <person name="Tobari Y.N."/>
            <person name="Tomimura Y."/>
            <person name="Tsolas J.M."/>
            <person name="Valente V.L."/>
            <person name="Venter E."/>
            <person name="Venter J.C."/>
            <person name="Vicario S."/>
            <person name="Vieira F.G."/>
            <person name="Vilella A.J."/>
            <person name="Villasante A."/>
            <person name="Walenz B."/>
            <person name="Wang J."/>
            <person name="Wasserman M."/>
            <person name="Watts T."/>
            <person name="Wilson D."/>
            <person name="Wilson R.K."/>
            <person name="Wing R.A."/>
            <person name="Wolfner M.F."/>
            <person name="Wong A."/>
            <person name="Wong G.K."/>
            <person name="Wu C.I."/>
            <person name="Wu G."/>
            <person name="Yamamoto D."/>
            <person name="Yang H.P."/>
            <person name="Yang S.P."/>
            <person name="Yorke J.A."/>
            <person name="Yoshida K."/>
            <person name="Zdobnov E."/>
            <person name="Zhang P."/>
            <person name="Zhang Y."/>
            <person name="Zimin A.V."/>
            <person name="Baldwin J."/>
            <person name="Abdouelleil A."/>
            <person name="Abdulkadir J."/>
            <person name="Abebe A."/>
            <person name="Abera B."/>
            <person name="Abreu J."/>
            <person name="Acer S.C."/>
            <person name="Aftuck L."/>
            <person name="Alexander A."/>
            <person name="An P."/>
            <person name="Anderson E."/>
            <person name="Anderson S."/>
            <person name="Arachi H."/>
            <person name="Azer M."/>
            <person name="Bachantsang P."/>
            <person name="Barry A."/>
            <person name="Bayul T."/>
            <person name="Berlin A."/>
            <person name="Bessette D."/>
            <person name="Bloom T."/>
            <person name="Blye J."/>
            <person name="Boguslavskiy L."/>
            <person name="Bonnet C."/>
            <person name="Boukhgalter B."/>
            <person name="Bourzgui I."/>
            <person name="Brown A."/>
            <person name="Cahill P."/>
            <person name="Channer S."/>
            <person name="Cheshatsang Y."/>
            <person name="Chuda L."/>
            <person name="Citroen M."/>
            <person name="Collymore A."/>
            <person name="Cooke P."/>
            <person name="Costello M."/>
            <person name="D'Aco K."/>
            <person name="Daza R."/>
            <person name="De Haan G."/>
            <person name="DeGray S."/>
            <person name="DeMaso C."/>
            <person name="Dhargay N."/>
            <person name="Dooley K."/>
            <person name="Dooley E."/>
            <person name="Doricent M."/>
            <person name="Dorje P."/>
            <person name="Dorjee K."/>
            <person name="Dupes A."/>
            <person name="Elong R."/>
            <person name="Falk J."/>
            <person name="Farina A."/>
            <person name="Faro S."/>
            <person name="Ferguson D."/>
            <person name="Fisher S."/>
            <person name="Foley C.D."/>
            <person name="Franke A."/>
            <person name="Friedrich D."/>
            <person name="Gadbois L."/>
            <person name="Gearin G."/>
            <person name="Gearin C.R."/>
            <person name="Giannoukos G."/>
            <person name="Goode T."/>
            <person name="Graham J."/>
            <person name="Grandbois E."/>
            <person name="Grewal S."/>
            <person name="Gyaltsen K."/>
            <person name="Hafez N."/>
            <person name="Hagos B."/>
            <person name="Hall J."/>
            <person name="Henson C."/>
            <person name="Hollinger A."/>
            <person name="Honan T."/>
            <person name="Huard M.D."/>
            <person name="Hughes L."/>
            <person name="Hurhula B."/>
            <person name="Husby M.E."/>
            <person name="Kamat A."/>
            <person name="Kanga B."/>
            <person name="Kashin S."/>
            <person name="Khazanovich D."/>
            <person name="Kisner P."/>
            <person name="Lance K."/>
            <person name="Lara M."/>
            <person name="Lee W."/>
            <person name="Lennon N."/>
            <person name="Letendre F."/>
            <person name="LeVine R."/>
            <person name="Lipovsky A."/>
            <person name="Liu X."/>
            <person name="Liu J."/>
            <person name="Liu S."/>
            <person name="Lokyitsang T."/>
            <person name="Lokyitsang Y."/>
            <person name="Lubonja R."/>
            <person name="Lui A."/>
            <person name="MacDonald P."/>
            <person name="Magnisalis V."/>
            <person name="Maru K."/>
            <person name="Matthews C."/>
            <person name="McCusker W."/>
            <person name="McDonough S."/>
            <person name="Mehta T."/>
            <person name="Meldrim J."/>
            <person name="Meneus L."/>
            <person name="Mihai O."/>
            <person name="Mihalev A."/>
            <person name="Mihova T."/>
            <person name="Mittelman R."/>
            <person name="Mlenga V."/>
            <person name="Montmayeur A."/>
            <person name="Mulrain L."/>
            <person name="Navidi A."/>
            <person name="Naylor J."/>
            <person name="Negash T."/>
            <person name="Nguyen T."/>
            <person name="Nguyen N."/>
            <person name="Nicol R."/>
            <person name="Norbu C."/>
            <person name="Norbu N."/>
            <person name="Novod N."/>
            <person name="O'Neill B."/>
            <person name="Osman S."/>
            <person name="Markiewicz E."/>
            <person name="Oyono O.L."/>
            <person name="Patti C."/>
            <person name="Phunkhang P."/>
            <person name="Pierre F."/>
            <person name="Priest M."/>
            <person name="Raghuraman S."/>
            <person name="Rege F."/>
            <person name="Reyes R."/>
            <person name="Rise C."/>
            <person name="Rogov P."/>
            <person name="Ross K."/>
            <person name="Ryan E."/>
            <person name="Settipalli S."/>
            <person name="Shea T."/>
            <person name="Sherpa N."/>
            <person name="Shi L."/>
            <person name="Shih D."/>
            <person name="Sparrow T."/>
            <person name="Spaulding J."/>
            <person name="Stalker J."/>
            <person name="Stange-Thomann N."/>
            <person name="Stavropoulos S."/>
            <person name="Stone C."/>
            <person name="Strader C."/>
            <person name="Tesfaye S."/>
            <person name="Thomson T."/>
            <person name="Thoulutsang Y."/>
            <person name="Thoulutsang D."/>
            <person name="Topham K."/>
            <person name="Topping I."/>
            <person name="Tsamla T."/>
            <person name="Vassiliev H."/>
            <person name="Vo A."/>
            <person name="Wangchuk T."/>
            <person name="Wangdi T."/>
            <person name="Weiand M."/>
            <person name="Wilkinson J."/>
            <person name="Wilson A."/>
            <person name="Yadav S."/>
            <person name="Young G."/>
            <person name="Yu Q."/>
            <person name="Zembek L."/>
            <person name="Zhong D."/>
            <person name="Zimmer A."/>
            <person name="Zwirko Z."/>
            <person name="Jaffe D.B."/>
            <person name="Alvarez P."/>
            <person name="Brockman W."/>
            <person name="Butler J."/>
            <person name="Chin C."/>
            <person name="Gnerre S."/>
            <person name="Grabherr M."/>
            <person name="Kleber M."/>
            <person name="Mauceli E."/>
            <person name="MacCallum I."/>
        </authorList>
    </citation>
    <scope>NUCLEOTIDE SEQUENCE [LARGE SCALE GENOMIC DNA]</scope>
    <source>
        <strain evidence="4">Rob3c / Tucson 14021-0248.25</strain>
    </source>
</reference>
<organism evidence="4">
    <name type="scientific">Drosophila sechellia</name>
    <name type="common">Fruit fly</name>
    <dbReference type="NCBI Taxonomy" id="7238"/>
    <lineage>
        <taxon>Eukaryota</taxon>
        <taxon>Metazoa</taxon>
        <taxon>Ecdysozoa</taxon>
        <taxon>Arthropoda</taxon>
        <taxon>Hexapoda</taxon>
        <taxon>Insecta</taxon>
        <taxon>Pterygota</taxon>
        <taxon>Neoptera</taxon>
        <taxon>Endopterygota</taxon>
        <taxon>Diptera</taxon>
        <taxon>Brachycera</taxon>
        <taxon>Muscomorpha</taxon>
        <taxon>Ephydroidea</taxon>
        <taxon>Drosophilidae</taxon>
        <taxon>Drosophila</taxon>
        <taxon>Sophophora</taxon>
    </lineage>
</organism>
<feature type="region of interest" description="Disordered" evidence="1">
    <location>
        <begin position="22"/>
        <end position="360"/>
    </location>
</feature>
<feature type="signal peptide" evidence="2">
    <location>
        <begin position="1"/>
        <end position="16"/>
    </location>
</feature>
<feature type="compositionally biased region" description="Basic and acidic residues" evidence="1">
    <location>
        <begin position="107"/>
        <end position="224"/>
    </location>
</feature>
<dbReference type="EMBL" id="CH480815">
    <property type="protein sequence ID" value="EDW41011.1"/>
    <property type="molecule type" value="Genomic_DNA"/>
</dbReference>
<evidence type="ECO:0000256" key="2">
    <source>
        <dbReference type="SAM" id="SignalP"/>
    </source>
</evidence>
<feature type="compositionally biased region" description="Basic and acidic residues" evidence="1">
    <location>
        <begin position="62"/>
        <end position="92"/>
    </location>
</feature>
<accession>B4HDS1</accession>
<evidence type="ECO:0000313" key="4">
    <source>
        <dbReference type="Proteomes" id="UP000001292"/>
    </source>
</evidence>
<evidence type="ECO:0000256" key="1">
    <source>
        <dbReference type="SAM" id="MobiDB-lite"/>
    </source>
</evidence>
<dbReference type="PhylomeDB" id="B4HDS1"/>
<dbReference type="OMA" id="HADAHKQ"/>
<dbReference type="OrthoDB" id="8054348at2759"/>
<feature type="chain" id="PRO_5002805138" evidence="2">
    <location>
        <begin position="17"/>
        <end position="360"/>
    </location>
</feature>
<dbReference type="Proteomes" id="UP000001292">
    <property type="component" value="Unassembled WGS sequence"/>
</dbReference>
<feature type="compositionally biased region" description="Basic and acidic residues" evidence="1">
    <location>
        <begin position="241"/>
        <end position="278"/>
    </location>
</feature>
<keyword evidence="2" id="KW-0732">Signal</keyword>
<protein>
    <submittedName>
        <fullName evidence="3">GM24797</fullName>
    </submittedName>
</protein>
<dbReference type="HOGENOM" id="CLU_770024_0_0_1"/>
<dbReference type="STRING" id="7238.B4HDS1"/>
<sequence>MKSVIILLALVAFSHAAPLDVKESTSGELSRPSPISPDVLVDPKPTAKVVLLKDAPVLNRQRRNEPKKPDSVKAHEQLHHSESAVPEHHEQKPSPAGAHDHKHKREAHHEEGDHGDDAVPQKEEVKQAPEAHEAKKEKREAHHEEGHQDHEAPHKEEVKQAPEAHDAKKEKREAHHEEGHHGDDAAPHKDEVKQAPEAHEDKKEKREVHHEEGHKDEAGDRPQVEDLSLPHALPAVAHTAELPKKQEKRETVEKPDSVKARESLQHNPQRSEELHKAIESLAGGKAPEQRHQRDIPVPTQTKATTTNLPSTSKSELGSTTPSIHNLHIPHPIPVAELFEKNKHADKSTSSSEESKEKAKA</sequence>
<proteinExistence type="predicted"/>
<dbReference type="AlphaFoldDB" id="B4HDS1"/>
<feature type="compositionally biased region" description="Basic and acidic residues" evidence="1">
    <location>
        <begin position="337"/>
        <end position="360"/>
    </location>
</feature>
<feature type="compositionally biased region" description="Polar residues" evidence="1">
    <location>
        <begin position="298"/>
        <end position="323"/>
    </location>
</feature>
<dbReference type="KEGG" id="dse:6605186"/>
<name>B4HDS1_DROSE</name>
<evidence type="ECO:0000313" key="3">
    <source>
        <dbReference type="EMBL" id="EDW41011.1"/>
    </source>
</evidence>
<gene>
    <name evidence="3" type="primary">Dsec\GM24797</name>
    <name evidence="3" type="ORF">Dsec_GM24797</name>
</gene>
<keyword evidence="4" id="KW-1185">Reference proteome</keyword>